<gene>
    <name evidence="2" type="ORF">FB567DRAFT_604819</name>
</gene>
<sequence length="560" mass="62935">MASLIVVNTAIDIVNFCMAFADAVKKTTSLNTATVRSRSLSTDSVQSAGSVSSKMGCDSGYGSGDDEGQDQEHDRDKRPPDRAQHAEESDIRIHISRDNLLYAVIAVLVIYMIDPELLVLPLVALCSYIVIQTALKPSTDLESFFNLSAFCIDWESKPKVQHEQITKVVYVEKPIHYYYHKIETKPATCDTATQTVSEPKPKYVDQASSTVAATNYTTSSVQTDTIVAVKPKYADQETSTDIVSFRSIGTQTSGNILSVTTTREQDAGMRLSAIMRNRVRRKPIHASDREVTPIKDNIVAEINRDHAPYLTIVEINTADLLKLQQNPVYLELPPPAPHCPATAPGYDPHYYASPIMIDPTGTRMVDNYYRWAETSVKGVFVSGTFYGQWLIRTPKASWYCVWSPQNQIWFCPEYGYGFYENEPEENAQFQVVYGDITQPDPNMIGPARTGSCPKGPYWQAAITDAEHVWDRQKGEENERAAKFAAQMRETLAAQQEQADREAQKAKAKLRREQDEAKMKGKQPMSQAEQDKIQAEEMQKMKESRQWANEKRARAAKGGRR</sequence>
<name>A0A8K0VXE9_9PLEO</name>
<feature type="region of interest" description="Disordered" evidence="1">
    <location>
        <begin position="495"/>
        <end position="560"/>
    </location>
</feature>
<evidence type="ECO:0000256" key="1">
    <source>
        <dbReference type="SAM" id="MobiDB-lite"/>
    </source>
</evidence>
<dbReference type="OrthoDB" id="10337262at2759"/>
<proteinExistence type="predicted"/>
<evidence type="ECO:0000313" key="3">
    <source>
        <dbReference type="Proteomes" id="UP000813461"/>
    </source>
</evidence>
<evidence type="ECO:0000313" key="2">
    <source>
        <dbReference type="EMBL" id="KAH7083751.1"/>
    </source>
</evidence>
<dbReference type="AlphaFoldDB" id="A0A8K0VXE9"/>
<feature type="compositionally biased region" description="Polar residues" evidence="1">
    <location>
        <begin position="44"/>
        <end position="53"/>
    </location>
</feature>
<feature type="region of interest" description="Disordered" evidence="1">
    <location>
        <begin position="44"/>
        <end position="89"/>
    </location>
</feature>
<reference evidence="2" key="1">
    <citation type="journal article" date="2021" name="Nat. Commun.">
        <title>Genetic determinants of endophytism in the Arabidopsis root mycobiome.</title>
        <authorList>
            <person name="Mesny F."/>
            <person name="Miyauchi S."/>
            <person name="Thiergart T."/>
            <person name="Pickel B."/>
            <person name="Atanasova L."/>
            <person name="Karlsson M."/>
            <person name="Huettel B."/>
            <person name="Barry K.W."/>
            <person name="Haridas S."/>
            <person name="Chen C."/>
            <person name="Bauer D."/>
            <person name="Andreopoulos W."/>
            <person name="Pangilinan J."/>
            <person name="LaButti K."/>
            <person name="Riley R."/>
            <person name="Lipzen A."/>
            <person name="Clum A."/>
            <person name="Drula E."/>
            <person name="Henrissat B."/>
            <person name="Kohler A."/>
            <person name="Grigoriev I.V."/>
            <person name="Martin F.M."/>
            <person name="Hacquard S."/>
        </authorList>
    </citation>
    <scope>NUCLEOTIDE SEQUENCE</scope>
    <source>
        <strain evidence="2">MPI-SDFR-AT-0120</strain>
    </source>
</reference>
<feature type="compositionally biased region" description="Basic and acidic residues" evidence="1">
    <location>
        <begin position="497"/>
        <end position="518"/>
    </location>
</feature>
<dbReference type="EMBL" id="JAGMVJ010000013">
    <property type="protein sequence ID" value="KAH7083751.1"/>
    <property type="molecule type" value="Genomic_DNA"/>
</dbReference>
<keyword evidence="3" id="KW-1185">Reference proteome</keyword>
<feature type="compositionally biased region" description="Basic and acidic residues" evidence="1">
    <location>
        <begin position="528"/>
        <end position="552"/>
    </location>
</feature>
<feature type="compositionally biased region" description="Basic and acidic residues" evidence="1">
    <location>
        <begin position="70"/>
        <end position="89"/>
    </location>
</feature>
<comment type="caution">
    <text evidence="2">The sequence shown here is derived from an EMBL/GenBank/DDBJ whole genome shotgun (WGS) entry which is preliminary data.</text>
</comment>
<accession>A0A8K0VXE9</accession>
<organism evidence="2 3">
    <name type="scientific">Paraphoma chrysanthemicola</name>
    <dbReference type="NCBI Taxonomy" id="798071"/>
    <lineage>
        <taxon>Eukaryota</taxon>
        <taxon>Fungi</taxon>
        <taxon>Dikarya</taxon>
        <taxon>Ascomycota</taxon>
        <taxon>Pezizomycotina</taxon>
        <taxon>Dothideomycetes</taxon>
        <taxon>Pleosporomycetidae</taxon>
        <taxon>Pleosporales</taxon>
        <taxon>Pleosporineae</taxon>
        <taxon>Phaeosphaeriaceae</taxon>
        <taxon>Paraphoma</taxon>
    </lineage>
</organism>
<protein>
    <submittedName>
        <fullName evidence="2">Uncharacterized protein</fullName>
    </submittedName>
</protein>
<dbReference type="Proteomes" id="UP000813461">
    <property type="component" value="Unassembled WGS sequence"/>
</dbReference>